<reference evidence="2 3" key="1">
    <citation type="submission" date="2020-02" db="EMBL/GenBank/DDBJ databases">
        <title>Genome sequencing for Kineobactrum sp. M2.</title>
        <authorList>
            <person name="Park S.-J."/>
        </authorList>
    </citation>
    <scope>NUCLEOTIDE SEQUENCE [LARGE SCALE GENOMIC DNA]</scope>
    <source>
        <strain evidence="2 3">M2</strain>
    </source>
</reference>
<dbReference type="InterPro" id="IPR050553">
    <property type="entry name" value="Thioredoxin_ResA/DsbE_sf"/>
</dbReference>
<dbReference type="SUPFAM" id="SSF52833">
    <property type="entry name" value="Thioredoxin-like"/>
    <property type="match status" value="1"/>
</dbReference>
<dbReference type="PROSITE" id="PS51352">
    <property type="entry name" value="THIOREDOXIN_2"/>
    <property type="match status" value="1"/>
</dbReference>
<dbReference type="PANTHER" id="PTHR42852">
    <property type="entry name" value="THIOL:DISULFIDE INTERCHANGE PROTEIN DSBE"/>
    <property type="match status" value="1"/>
</dbReference>
<dbReference type="RefSeq" id="WP_163496092.1">
    <property type="nucleotide sequence ID" value="NZ_CP048711.1"/>
</dbReference>
<dbReference type="Pfam" id="PF00578">
    <property type="entry name" value="AhpC-TSA"/>
    <property type="match status" value="1"/>
</dbReference>
<dbReference type="GO" id="GO:0016491">
    <property type="term" value="F:oxidoreductase activity"/>
    <property type="evidence" value="ECO:0007669"/>
    <property type="project" value="InterPro"/>
</dbReference>
<proteinExistence type="predicted"/>
<accession>A0A6C0U3Z1</accession>
<evidence type="ECO:0000313" key="3">
    <source>
        <dbReference type="Proteomes" id="UP000477680"/>
    </source>
</evidence>
<dbReference type="PROSITE" id="PS51257">
    <property type="entry name" value="PROKAR_LIPOPROTEIN"/>
    <property type="match status" value="1"/>
</dbReference>
<name>A0A6C0U3Z1_9GAMM</name>
<dbReference type="CDD" id="cd02966">
    <property type="entry name" value="TlpA_like_family"/>
    <property type="match status" value="1"/>
</dbReference>
<gene>
    <name evidence="2" type="ORF">G3T16_15920</name>
</gene>
<dbReference type="AlphaFoldDB" id="A0A6C0U3Z1"/>
<dbReference type="InterPro" id="IPR036249">
    <property type="entry name" value="Thioredoxin-like_sf"/>
</dbReference>
<sequence>MMKLLAVALTLLLAGCQPTPPDDAALLQSLRGQWVVINYWAQWCKPCIEEIPELNALDQNYDTVAVLGVNYDGATGDELQRQVGTLGVAFPTLQDDPAALLGQPRPTVLPTTLILDPDGEVVATLVGPQTLDSLTAATVGRQPG</sequence>
<dbReference type="InterPro" id="IPR013766">
    <property type="entry name" value="Thioredoxin_domain"/>
</dbReference>
<dbReference type="GO" id="GO:0016209">
    <property type="term" value="F:antioxidant activity"/>
    <property type="evidence" value="ECO:0007669"/>
    <property type="project" value="InterPro"/>
</dbReference>
<dbReference type="Gene3D" id="3.40.30.10">
    <property type="entry name" value="Glutaredoxin"/>
    <property type="match status" value="1"/>
</dbReference>
<dbReference type="Proteomes" id="UP000477680">
    <property type="component" value="Chromosome"/>
</dbReference>
<organism evidence="2 3">
    <name type="scientific">Kineobactrum salinum</name>
    <dbReference type="NCBI Taxonomy" id="2708301"/>
    <lineage>
        <taxon>Bacteria</taxon>
        <taxon>Pseudomonadati</taxon>
        <taxon>Pseudomonadota</taxon>
        <taxon>Gammaproteobacteria</taxon>
        <taxon>Cellvibrionales</taxon>
        <taxon>Halieaceae</taxon>
        <taxon>Kineobactrum</taxon>
    </lineage>
</organism>
<feature type="domain" description="Thioredoxin" evidence="1">
    <location>
        <begin position="1"/>
        <end position="144"/>
    </location>
</feature>
<keyword evidence="3" id="KW-1185">Reference proteome</keyword>
<dbReference type="InterPro" id="IPR000866">
    <property type="entry name" value="AhpC/TSA"/>
</dbReference>
<dbReference type="PANTHER" id="PTHR42852:SF13">
    <property type="entry name" value="PROTEIN DIPZ"/>
    <property type="match status" value="1"/>
</dbReference>
<evidence type="ECO:0000313" key="2">
    <source>
        <dbReference type="EMBL" id="QIB66658.1"/>
    </source>
</evidence>
<dbReference type="EMBL" id="CP048711">
    <property type="protein sequence ID" value="QIB66658.1"/>
    <property type="molecule type" value="Genomic_DNA"/>
</dbReference>
<evidence type="ECO:0000259" key="1">
    <source>
        <dbReference type="PROSITE" id="PS51352"/>
    </source>
</evidence>
<dbReference type="KEGG" id="kim:G3T16_15920"/>
<protein>
    <submittedName>
        <fullName evidence="2">TlpA family protein disulfide reductase</fullName>
    </submittedName>
</protein>